<keyword evidence="1" id="KW-0732">Signal</keyword>
<dbReference type="EMBL" id="ATDL01000020">
    <property type="protein sequence ID" value="ERJ57908.1"/>
    <property type="molecule type" value="Genomic_DNA"/>
</dbReference>
<keyword evidence="3" id="KW-1185">Reference proteome</keyword>
<evidence type="ECO:0000256" key="1">
    <source>
        <dbReference type="SAM" id="SignalP"/>
    </source>
</evidence>
<feature type="signal peptide" evidence="1">
    <location>
        <begin position="1"/>
        <end position="20"/>
    </location>
</feature>
<dbReference type="PATRIC" id="fig|1346330.5.peg.3543"/>
<dbReference type="RefSeq" id="WP_021071677.1">
    <property type="nucleotide sequence ID" value="NZ_ATDL01000020.1"/>
</dbReference>
<name>U2J5G7_9SPHI</name>
<proteinExistence type="predicted"/>
<evidence type="ECO:0000313" key="2">
    <source>
        <dbReference type="EMBL" id="ERJ57908.1"/>
    </source>
</evidence>
<gene>
    <name evidence="2" type="ORF">M472_03925</name>
</gene>
<protein>
    <submittedName>
        <fullName evidence="2">Uncharacterized protein</fullName>
    </submittedName>
</protein>
<dbReference type="OrthoDB" id="1523672at2"/>
<evidence type="ECO:0000313" key="3">
    <source>
        <dbReference type="Proteomes" id="UP000016584"/>
    </source>
</evidence>
<sequence>MRIVSIIVVLCFFYVFKSFAQTNPKKGMTYDKENAMYYHISHDDQYLYLHFYKDEYAGKAIDVGGIKLFFNTAGKKDTLHVPSIVYPVYKHPKRDYEIIAAYGFRDIPDGEISVYNEYGITGETRITENPEKNRYARDRSIFEGRISIPLEQFRMGGNKQLYIMVLLRGIRLFARPSGVVSPFTVSTGVNSTAESKAFFLDVDTWTHTWIDYELK</sequence>
<comment type="caution">
    <text evidence="2">The sequence shown here is derived from an EMBL/GenBank/DDBJ whole genome shotgun (WGS) entry which is preliminary data.</text>
</comment>
<accession>U2J5G7</accession>
<dbReference type="Proteomes" id="UP000016584">
    <property type="component" value="Unassembled WGS sequence"/>
</dbReference>
<feature type="chain" id="PRO_5004630018" evidence="1">
    <location>
        <begin position="21"/>
        <end position="215"/>
    </location>
</feature>
<reference evidence="2 3" key="1">
    <citation type="journal article" date="2013" name="Genome Announc.">
        <title>The Draft Genome Sequence of Sphingomonas paucimobilis Strain HER1398 (Proteobacteria), Host to the Giant PAU Phage, Indicates That It Is a Member of the Genus Sphingobacterium (Bacteroidetes).</title>
        <authorList>
            <person name="White R.A.III."/>
            <person name="Suttle C.A."/>
        </authorList>
    </citation>
    <scope>NUCLEOTIDE SEQUENCE [LARGE SCALE GENOMIC DNA]</scope>
    <source>
        <strain evidence="2 3">HER1398</strain>
    </source>
</reference>
<organism evidence="2 3">
    <name type="scientific">Sphingobacterium paucimobilis HER1398</name>
    <dbReference type="NCBI Taxonomy" id="1346330"/>
    <lineage>
        <taxon>Bacteria</taxon>
        <taxon>Pseudomonadati</taxon>
        <taxon>Bacteroidota</taxon>
        <taxon>Sphingobacteriia</taxon>
        <taxon>Sphingobacteriales</taxon>
        <taxon>Sphingobacteriaceae</taxon>
        <taxon>Sphingobacterium</taxon>
    </lineage>
</organism>
<dbReference type="AlphaFoldDB" id="U2J5G7"/>
<dbReference type="STRING" id="1346330.M472_03925"/>